<keyword evidence="2" id="KW-0812">Transmembrane</keyword>
<dbReference type="AlphaFoldDB" id="A0A6H1WQB0"/>
<dbReference type="GO" id="GO:0015562">
    <property type="term" value="F:efflux transmembrane transporter activity"/>
    <property type="evidence" value="ECO:0007669"/>
    <property type="project" value="InterPro"/>
</dbReference>
<evidence type="ECO:0000313" key="5">
    <source>
        <dbReference type="Proteomes" id="UP000501253"/>
    </source>
</evidence>
<sequence length="474" mass="53070">MVRLLGFGLLGIWLLCACAPRLALKPSLPPIPGHFVQAPEKTLPEIPDPWWRSLGSPELERLISETLKNNHELQKAAARVTELAARARESRAERSPQLSAELSGERALQNFGGRLGGLPGGFIYGQWQGTLRASYEVDLFRRLSAAERAARLETLAAEEDRWALALALVAETATAYTQAVFAECELQVLKEEVSLSQKRLDLLKARFREGLLSAPEWLSEKRKHLLLSAQVSLLRQELTEAKQRLEILTGRYPGGRLFLSEASRGLCRLRLSPPPAGLPAELLRRRPDVRAAEARLRAAAERVKAARAARFPHLVLTAEEGRVSNALKDLLAHRHRFWTLLFSTTQTVFDAGKLSSEEAAARAALLEAREDYAQTVLTAFSEVERALSSERRLRENLRRKEGALEEARRRVGFLAEREKVGLLPAPEYLAARLALCEAQREVLRQRRTLLENRIFLYRALAGGFGKLSLEESRP</sequence>
<name>A0A6H1WQB0_9BACT</name>
<keyword evidence="2" id="KW-0449">Lipoprotein</keyword>
<dbReference type="RefSeq" id="WP_168718716.1">
    <property type="nucleotide sequence ID" value="NZ_CP042909.1"/>
</dbReference>
<feature type="coiled-coil region" evidence="3">
    <location>
        <begin position="380"/>
        <end position="453"/>
    </location>
</feature>
<keyword evidence="5" id="KW-1185">Reference proteome</keyword>
<keyword evidence="2" id="KW-0564">Palmitate</keyword>
<keyword evidence="2" id="KW-0472">Membrane</keyword>
<dbReference type="InterPro" id="IPR010131">
    <property type="entry name" value="MdtP/NodT-like"/>
</dbReference>
<gene>
    <name evidence="4" type="ORF">FVE67_00455</name>
</gene>
<proteinExistence type="inferred from homology"/>
<dbReference type="GO" id="GO:0005886">
    <property type="term" value="C:plasma membrane"/>
    <property type="evidence" value="ECO:0007669"/>
    <property type="project" value="UniProtKB-SubCell"/>
</dbReference>
<comment type="subcellular location">
    <subcellularLocation>
        <location evidence="2">Cell membrane</location>
        <topology evidence="2">Lipid-anchor</topology>
    </subcellularLocation>
</comment>
<dbReference type="Pfam" id="PF02321">
    <property type="entry name" value="OEP"/>
    <property type="match status" value="2"/>
</dbReference>
<dbReference type="InterPro" id="IPR003423">
    <property type="entry name" value="OMP_efflux"/>
</dbReference>
<evidence type="ECO:0000313" key="4">
    <source>
        <dbReference type="EMBL" id="QJA05350.1"/>
    </source>
</evidence>
<dbReference type="NCBIfam" id="TIGR01845">
    <property type="entry name" value="outer_NodT"/>
    <property type="match status" value="1"/>
</dbReference>
<reference evidence="4 5" key="1">
    <citation type="submission" date="2019-08" db="EMBL/GenBank/DDBJ databases">
        <title>Complete genome sequence of Thermosulfurimonas marina SU872T, an anaerobic thermophilic chemolithoautotrophic bacterium isolated from a shallow marine hydrothermal vent.</title>
        <authorList>
            <person name="Allioux M."/>
            <person name="Jebbar M."/>
            <person name="Slobodkina G."/>
            <person name="Slobodkin A."/>
            <person name="Moalic Y."/>
            <person name="Frolova A."/>
            <person name="Shao Z."/>
            <person name="Alain K."/>
        </authorList>
    </citation>
    <scope>NUCLEOTIDE SEQUENCE [LARGE SCALE GENOMIC DNA]</scope>
    <source>
        <strain evidence="4 5">SU872</strain>
    </source>
</reference>
<dbReference type="PROSITE" id="PS51257">
    <property type="entry name" value="PROKAR_LIPOPROTEIN"/>
    <property type="match status" value="1"/>
</dbReference>
<organism evidence="4 5">
    <name type="scientific">Thermosulfurimonas marina</name>
    <dbReference type="NCBI Taxonomy" id="2047767"/>
    <lineage>
        <taxon>Bacteria</taxon>
        <taxon>Pseudomonadati</taxon>
        <taxon>Thermodesulfobacteriota</taxon>
        <taxon>Thermodesulfobacteria</taxon>
        <taxon>Thermodesulfobacteriales</taxon>
        <taxon>Thermodesulfobacteriaceae</taxon>
        <taxon>Thermosulfurimonas</taxon>
    </lineage>
</organism>
<keyword evidence="3" id="KW-0175">Coiled coil</keyword>
<dbReference type="PANTHER" id="PTHR30203">
    <property type="entry name" value="OUTER MEMBRANE CATION EFFLUX PROTEIN"/>
    <property type="match status" value="1"/>
</dbReference>
<dbReference type="KEGG" id="tmai:FVE67_00455"/>
<evidence type="ECO:0000256" key="2">
    <source>
        <dbReference type="RuleBase" id="RU362097"/>
    </source>
</evidence>
<protein>
    <submittedName>
        <fullName evidence="4">Efflux transporter outer membrane subunit</fullName>
    </submittedName>
</protein>
<dbReference type="Gene3D" id="1.20.1600.10">
    <property type="entry name" value="Outer membrane efflux proteins (OEP)"/>
    <property type="match status" value="1"/>
</dbReference>
<dbReference type="Gene3D" id="2.20.200.10">
    <property type="entry name" value="Outer membrane efflux proteins (OEP)"/>
    <property type="match status" value="1"/>
</dbReference>
<dbReference type="SUPFAM" id="SSF56954">
    <property type="entry name" value="Outer membrane efflux proteins (OEP)"/>
    <property type="match status" value="1"/>
</dbReference>
<comment type="similarity">
    <text evidence="1 2">Belongs to the outer membrane factor (OMF) (TC 1.B.17) family.</text>
</comment>
<evidence type="ECO:0000256" key="3">
    <source>
        <dbReference type="SAM" id="Coils"/>
    </source>
</evidence>
<keyword evidence="2" id="KW-1134">Transmembrane beta strand</keyword>
<dbReference type="PANTHER" id="PTHR30203:SF33">
    <property type="entry name" value="BLR4455 PROTEIN"/>
    <property type="match status" value="1"/>
</dbReference>
<dbReference type="EMBL" id="CP042909">
    <property type="protein sequence ID" value="QJA05350.1"/>
    <property type="molecule type" value="Genomic_DNA"/>
</dbReference>
<evidence type="ECO:0000256" key="1">
    <source>
        <dbReference type="ARBA" id="ARBA00007613"/>
    </source>
</evidence>
<dbReference type="Proteomes" id="UP000501253">
    <property type="component" value="Chromosome"/>
</dbReference>
<accession>A0A6H1WQB0</accession>